<dbReference type="PANTHER" id="PTHR13794:SF58">
    <property type="entry name" value="MITOCHONDRIAL ENOLASE SUPERFAMILY MEMBER 1"/>
    <property type="match status" value="1"/>
</dbReference>
<dbReference type="InterPro" id="IPR013342">
    <property type="entry name" value="Mandelate_racemase_C"/>
</dbReference>
<name>A0A2V3U820_9HYPH</name>
<dbReference type="GO" id="GO:0000287">
    <property type="term" value="F:magnesium ion binding"/>
    <property type="evidence" value="ECO:0007669"/>
    <property type="project" value="TreeGrafter"/>
</dbReference>
<comment type="cofactor">
    <cofactor evidence="1">
        <name>Mg(2+)</name>
        <dbReference type="ChEBI" id="CHEBI:18420"/>
    </cofactor>
</comment>
<feature type="domain" description="Mandelate racemase/muconate lactonizing enzyme C-terminal" evidence="4">
    <location>
        <begin position="150"/>
        <end position="253"/>
    </location>
</feature>
<dbReference type="CDD" id="cd03329">
    <property type="entry name" value="MR_like_4"/>
    <property type="match status" value="1"/>
</dbReference>
<dbReference type="InterPro" id="IPR046945">
    <property type="entry name" value="RHMD-like"/>
</dbReference>
<dbReference type="GO" id="GO:0016052">
    <property type="term" value="P:carbohydrate catabolic process"/>
    <property type="evidence" value="ECO:0007669"/>
    <property type="project" value="TreeGrafter"/>
</dbReference>
<dbReference type="SMART" id="SM00922">
    <property type="entry name" value="MR_MLE"/>
    <property type="match status" value="1"/>
</dbReference>
<dbReference type="SUPFAM" id="SSF54826">
    <property type="entry name" value="Enolase N-terminal domain-like"/>
    <property type="match status" value="1"/>
</dbReference>
<dbReference type="InterPro" id="IPR036849">
    <property type="entry name" value="Enolase-like_C_sf"/>
</dbReference>
<dbReference type="EMBL" id="QJJK01000005">
    <property type="protein sequence ID" value="PXW58999.1"/>
    <property type="molecule type" value="Genomic_DNA"/>
</dbReference>
<dbReference type="InterPro" id="IPR029017">
    <property type="entry name" value="Enolase-like_N"/>
</dbReference>
<evidence type="ECO:0000313" key="6">
    <source>
        <dbReference type="Proteomes" id="UP000248021"/>
    </source>
</evidence>
<keyword evidence="3" id="KW-0460">Magnesium</keyword>
<dbReference type="SUPFAM" id="SSF51604">
    <property type="entry name" value="Enolase C-terminal domain-like"/>
    <property type="match status" value="1"/>
</dbReference>
<dbReference type="Pfam" id="PF02746">
    <property type="entry name" value="MR_MLE_N"/>
    <property type="match status" value="1"/>
</dbReference>
<dbReference type="Proteomes" id="UP000248021">
    <property type="component" value="Unassembled WGS sequence"/>
</dbReference>
<evidence type="ECO:0000256" key="1">
    <source>
        <dbReference type="ARBA" id="ARBA00001946"/>
    </source>
</evidence>
<evidence type="ECO:0000259" key="4">
    <source>
        <dbReference type="SMART" id="SM00922"/>
    </source>
</evidence>
<accession>A0A2V3U820</accession>
<keyword evidence="2" id="KW-0479">Metal-binding</keyword>
<dbReference type="RefSeq" id="WP_110375041.1">
    <property type="nucleotide sequence ID" value="NZ_JAHBRY010000001.1"/>
</dbReference>
<dbReference type="GO" id="GO:0016836">
    <property type="term" value="F:hydro-lyase activity"/>
    <property type="evidence" value="ECO:0007669"/>
    <property type="project" value="TreeGrafter"/>
</dbReference>
<dbReference type="Gene3D" id="3.20.20.120">
    <property type="entry name" value="Enolase-like C-terminal domain"/>
    <property type="match status" value="1"/>
</dbReference>
<sequence length="386" mass="42838">MQIVDIRVRVFRHTSRRHQDAAGHAHPGDPHKVRQALLTITCDDGTEGHCFAPPEVVRPHLIETFVKRVLLGQDPFDRERLWQELAHWQRGSAAQLTDRTLAIVDCALWDVAGRKLGLPVHKLIGAYRDKVPAYGSTMCGDELEGGLATPEDYGRFAEALVKRGYKGIKLHTWMPPVSWAPDVKADLRACAAVREAVGPDVHLMIDAFHWYTRTEAYELGRGLEKLGFAWIEEPMDEQSQSSYAWLTAALDIPVLGPESAAGKHFARAEWVSAKACDILRTGVHDVGGISPALKSMHLAEAFGMNCEVHGNGAANLIVTAAAKNCRWYERGLLHPFLEYDDGVEYLNSLSDPMDKDGFVHLSDRPGLGEDINFDFIAANLVDDAFR</sequence>
<dbReference type="OrthoDB" id="9802699at2"/>
<reference evidence="5 6" key="1">
    <citation type="submission" date="2018-05" db="EMBL/GenBank/DDBJ databases">
        <title>Genomic Encyclopedia of Type Strains, Phase IV (KMG-IV): sequencing the most valuable type-strain genomes for metagenomic binning, comparative biology and taxonomic classification.</title>
        <authorList>
            <person name="Goeker M."/>
        </authorList>
    </citation>
    <scope>NUCLEOTIDE SEQUENCE [LARGE SCALE GENOMIC DNA]</scope>
    <source>
        <strain evidence="5 6">DSM 6462</strain>
    </source>
</reference>
<organism evidence="5 6">
    <name type="scientific">Chelatococcus asaccharovorans</name>
    <dbReference type="NCBI Taxonomy" id="28210"/>
    <lineage>
        <taxon>Bacteria</taxon>
        <taxon>Pseudomonadati</taxon>
        <taxon>Pseudomonadota</taxon>
        <taxon>Alphaproteobacteria</taxon>
        <taxon>Hyphomicrobiales</taxon>
        <taxon>Chelatococcaceae</taxon>
        <taxon>Chelatococcus</taxon>
    </lineage>
</organism>
<keyword evidence="6" id="KW-1185">Reference proteome</keyword>
<dbReference type="PANTHER" id="PTHR13794">
    <property type="entry name" value="ENOLASE SUPERFAMILY, MANDELATE RACEMASE"/>
    <property type="match status" value="1"/>
</dbReference>
<dbReference type="AlphaFoldDB" id="A0A2V3U820"/>
<evidence type="ECO:0000256" key="3">
    <source>
        <dbReference type="ARBA" id="ARBA00022842"/>
    </source>
</evidence>
<dbReference type="InterPro" id="IPR029065">
    <property type="entry name" value="Enolase_C-like"/>
</dbReference>
<dbReference type="Gene3D" id="3.30.390.10">
    <property type="entry name" value="Enolase-like, N-terminal domain"/>
    <property type="match status" value="1"/>
</dbReference>
<evidence type="ECO:0000256" key="2">
    <source>
        <dbReference type="ARBA" id="ARBA00022723"/>
    </source>
</evidence>
<gene>
    <name evidence="5" type="ORF">C7450_105348</name>
</gene>
<protein>
    <submittedName>
        <fullName evidence="5">L-alanine-DL-glutamate epimerase-like enolase superfamily enzyme</fullName>
    </submittedName>
</protein>
<dbReference type="InterPro" id="IPR013341">
    <property type="entry name" value="Mandelate_racemase_N_dom"/>
</dbReference>
<proteinExistence type="predicted"/>
<comment type="caution">
    <text evidence="5">The sequence shown here is derived from an EMBL/GenBank/DDBJ whole genome shotgun (WGS) entry which is preliminary data.</text>
</comment>
<dbReference type="Pfam" id="PF13378">
    <property type="entry name" value="MR_MLE_C"/>
    <property type="match status" value="1"/>
</dbReference>
<evidence type="ECO:0000313" key="5">
    <source>
        <dbReference type="EMBL" id="PXW58999.1"/>
    </source>
</evidence>